<dbReference type="EMBL" id="JADFTS010000001">
    <property type="protein sequence ID" value="KAF9623453.1"/>
    <property type="molecule type" value="Genomic_DNA"/>
</dbReference>
<dbReference type="FunFam" id="1.25.40.10:FF:000184">
    <property type="entry name" value="Pentatricopeptide repeat-containing protein, chloroplastic"/>
    <property type="match status" value="1"/>
</dbReference>
<name>A0A835M8D0_9MAGN</name>
<dbReference type="OrthoDB" id="185373at2759"/>
<evidence type="ECO:0000313" key="4">
    <source>
        <dbReference type="Proteomes" id="UP000631114"/>
    </source>
</evidence>
<evidence type="ECO:0000256" key="1">
    <source>
        <dbReference type="ARBA" id="ARBA00022737"/>
    </source>
</evidence>
<comment type="caution">
    <text evidence="3">The sequence shown here is derived from an EMBL/GenBank/DDBJ whole genome shotgun (WGS) entry which is preliminary data.</text>
</comment>
<feature type="repeat" description="PPR" evidence="2">
    <location>
        <begin position="168"/>
        <end position="202"/>
    </location>
</feature>
<accession>A0A835M8D0</accession>
<dbReference type="AlphaFoldDB" id="A0A835M8D0"/>
<gene>
    <name evidence="3" type="ORF">IFM89_003037</name>
</gene>
<dbReference type="InterPro" id="IPR002885">
    <property type="entry name" value="PPR_rpt"/>
</dbReference>
<keyword evidence="1" id="KW-0677">Repeat</keyword>
<evidence type="ECO:0000313" key="3">
    <source>
        <dbReference type="EMBL" id="KAF9623453.1"/>
    </source>
</evidence>
<protein>
    <recommendedName>
        <fullName evidence="5">Pentatricopeptide repeat-containing protein</fullName>
    </recommendedName>
</protein>
<evidence type="ECO:0000256" key="2">
    <source>
        <dbReference type="PROSITE-ProRule" id="PRU00708"/>
    </source>
</evidence>
<dbReference type="InterPro" id="IPR046849">
    <property type="entry name" value="E2_motif"/>
</dbReference>
<dbReference type="PROSITE" id="PS51375">
    <property type="entry name" value="PPR"/>
    <property type="match status" value="3"/>
</dbReference>
<dbReference type="Proteomes" id="UP000631114">
    <property type="component" value="Unassembled WGS sequence"/>
</dbReference>
<dbReference type="PANTHER" id="PTHR47926">
    <property type="entry name" value="PENTATRICOPEPTIDE REPEAT-CONTAINING PROTEIN"/>
    <property type="match status" value="1"/>
</dbReference>
<dbReference type="InterPro" id="IPR046960">
    <property type="entry name" value="PPR_At4g14850-like_plant"/>
</dbReference>
<dbReference type="NCBIfam" id="TIGR00756">
    <property type="entry name" value="PPR"/>
    <property type="match status" value="4"/>
</dbReference>
<dbReference type="Pfam" id="PF20431">
    <property type="entry name" value="E_motif"/>
    <property type="match status" value="1"/>
</dbReference>
<dbReference type="PANTHER" id="PTHR47926:SF483">
    <property type="entry name" value="TETRATRICOPEPTIDE-LIKE HELICAL DOMAIN SUPERFAMILY"/>
    <property type="match status" value="1"/>
</dbReference>
<dbReference type="Gene3D" id="1.25.40.10">
    <property type="entry name" value="Tetratricopeptide repeat domain"/>
    <property type="match status" value="2"/>
</dbReference>
<dbReference type="Pfam" id="PF13041">
    <property type="entry name" value="PPR_2"/>
    <property type="match status" value="1"/>
</dbReference>
<evidence type="ECO:0008006" key="5">
    <source>
        <dbReference type="Google" id="ProtNLM"/>
    </source>
</evidence>
<dbReference type="GO" id="GO:0003723">
    <property type="term" value="F:RNA binding"/>
    <property type="evidence" value="ECO:0007669"/>
    <property type="project" value="InterPro"/>
</dbReference>
<dbReference type="GO" id="GO:0009451">
    <property type="term" value="P:RNA modification"/>
    <property type="evidence" value="ECO:0007669"/>
    <property type="project" value="InterPro"/>
</dbReference>
<feature type="repeat" description="PPR" evidence="2">
    <location>
        <begin position="133"/>
        <end position="167"/>
    </location>
</feature>
<dbReference type="Pfam" id="PF01535">
    <property type="entry name" value="PPR"/>
    <property type="match status" value="4"/>
</dbReference>
<dbReference type="InterPro" id="IPR011990">
    <property type="entry name" value="TPR-like_helical_dom_sf"/>
</dbReference>
<proteinExistence type="predicted"/>
<dbReference type="Pfam" id="PF20430">
    <property type="entry name" value="Eplus_motif"/>
    <property type="match status" value="1"/>
</dbReference>
<organism evidence="3 4">
    <name type="scientific">Coptis chinensis</name>
    <dbReference type="NCBI Taxonomy" id="261450"/>
    <lineage>
        <taxon>Eukaryota</taxon>
        <taxon>Viridiplantae</taxon>
        <taxon>Streptophyta</taxon>
        <taxon>Embryophyta</taxon>
        <taxon>Tracheophyta</taxon>
        <taxon>Spermatophyta</taxon>
        <taxon>Magnoliopsida</taxon>
        <taxon>Ranunculales</taxon>
        <taxon>Ranunculaceae</taxon>
        <taxon>Coptidoideae</taxon>
        <taxon>Coptis</taxon>
    </lineage>
</organism>
<dbReference type="InterPro" id="IPR046848">
    <property type="entry name" value="E_motif"/>
</dbReference>
<sequence>MYASCGDIVSGKFLFDEMPCKNLVSWNSMIDGYAKCGDIVSARGLFELMPERDVVSWSSLIDGYVKSGDHLEALEIFERMRGRIMQKYVQDNRLPLTLVLRTSLVDMYAKCGAIDEALRVFRGVRLERLEQCDVFIWNAMIGGLATHGLVKESLELFREMQKLKVIPDEITYLSLLSACAHGGLVQEAWYFFNSLSRHGMTPMLEHSACMVDVLSRAGYLDEAFEFLNKMPVEPTASMLGALLSGCVSHGRLDIGEIVGRKLVELEPENDGRYIGLANVYSIARRWEDTKTLRKTMEKRGVKKSPGCSSVEVHEVVHKFIAGDKTHPQSTQIYLLLKDLSVEMKLDSDNHIQDHISLILEDNG</sequence>
<keyword evidence="4" id="KW-1185">Reference proteome</keyword>
<feature type="repeat" description="PPR" evidence="2">
    <location>
        <begin position="22"/>
        <end position="56"/>
    </location>
</feature>
<reference evidence="3 4" key="1">
    <citation type="submission" date="2020-10" db="EMBL/GenBank/DDBJ databases">
        <title>The Coptis chinensis genome and diversification of protoberbering-type alkaloids.</title>
        <authorList>
            <person name="Wang B."/>
            <person name="Shu S."/>
            <person name="Song C."/>
            <person name="Liu Y."/>
        </authorList>
    </citation>
    <scope>NUCLEOTIDE SEQUENCE [LARGE SCALE GENOMIC DNA]</scope>
    <source>
        <strain evidence="3">HL-2020</strain>
        <tissue evidence="3">Leaf</tissue>
    </source>
</reference>